<name>A0A843TG45_COLES</name>
<protein>
    <submittedName>
        <fullName evidence="1">Uncharacterized protein</fullName>
    </submittedName>
</protein>
<accession>A0A843TG45</accession>
<keyword evidence="2" id="KW-1185">Reference proteome</keyword>
<reference evidence="1" key="1">
    <citation type="submission" date="2017-07" db="EMBL/GenBank/DDBJ databases">
        <title>Taro Niue Genome Assembly and Annotation.</title>
        <authorList>
            <person name="Atibalentja N."/>
            <person name="Keating K."/>
            <person name="Fields C.J."/>
        </authorList>
    </citation>
    <scope>NUCLEOTIDE SEQUENCE</scope>
    <source>
        <strain evidence="1">Niue_2</strain>
        <tissue evidence="1">Leaf</tissue>
    </source>
</reference>
<gene>
    <name evidence="1" type="ORF">Taro_002015</name>
</gene>
<sequence>MTHKWDPSPKFSRGVPALKTAPGFPVKVKVQGEHVSVQSTKHGKIRQHKADASKVIQRKSNTEDASLQYARSEHPRGWKRKGIYRKPNYNPQGPENTRVVEEIPTQQSKARVSVFDRISWIPEFCKPRASPSTSARPSKRRRVTWAARGTPKLIIFSCYTTEREVGELAEHIAEATPSIPTEDAHTNIRQFVRRTHQPGGQIGPSNQASLPTDIQHEGTQIPSLEETNIQLEEGGPSTSGSHPVINLPTKENFHAMADDDKYEVMQQWRSEMTSLINEMRRLATSSHRPSQNRLLLNINNKANIRMDLSY</sequence>
<proteinExistence type="predicted"/>
<evidence type="ECO:0000313" key="2">
    <source>
        <dbReference type="Proteomes" id="UP000652761"/>
    </source>
</evidence>
<dbReference type="EMBL" id="NMUH01000045">
    <property type="protein sequence ID" value="MQL69721.1"/>
    <property type="molecule type" value="Genomic_DNA"/>
</dbReference>
<evidence type="ECO:0000313" key="1">
    <source>
        <dbReference type="EMBL" id="MQL69721.1"/>
    </source>
</evidence>
<dbReference type="Proteomes" id="UP000652761">
    <property type="component" value="Unassembled WGS sequence"/>
</dbReference>
<organism evidence="1 2">
    <name type="scientific">Colocasia esculenta</name>
    <name type="common">Wild taro</name>
    <name type="synonym">Arum esculentum</name>
    <dbReference type="NCBI Taxonomy" id="4460"/>
    <lineage>
        <taxon>Eukaryota</taxon>
        <taxon>Viridiplantae</taxon>
        <taxon>Streptophyta</taxon>
        <taxon>Embryophyta</taxon>
        <taxon>Tracheophyta</taxon>
        <taxon>Spermatophyta</taxon>
        <taxon>Magnoliopsida</taxon>
        <taxon>Liliopsida</taxon>
        <taxon>Araceae</taxon>
        <taxon>Aroideae</taxon>
        <taxon>Colocasieae</taxon>
        <taxon>Colocasia</taxon>
    </lineage>
</organism>
<comment type="caution">
    <text evidence="1">The sequence shown here is derived from an EMBL/GenBank/DDBJ whole genome shotgun (WGS) entry which is preliminary data.</text>
</comment>
<dbReference type="AlphaFoldDB" id="A0A843TG45"/>